<evidence type="ECO:0000256" key="1">
    <source>
        <dbReference type="SAM" id="MobiDB-lite"/>
    </source>
</evidence>
<sequence length="201" mass="21991">MKWLAPGLLPVYEMACSKLAASRQRAGDNNNTTARDGHNRRRKKAVGEVTEGAPKSSSMGAGFTLKLTLKLKKVESFLSWKSVIFLAQVFAFAVTIEDFPPLSPSPQHTILEPLTYLPAEMEKSSLASCVKPGISNLSLCPVGWRSCRVLAVNRRCDMADGRSSGRGGGSFSPTLDHILLNFCADEQVLHSITEKPRNWSK</sequence>
<reference evidence="2 3" key="1">
    <citation type="submission" date="2019-06" db="EMBL/GenBank/DDBJ databases">
        <title>Draft genomes of female and male turbot (Scophthalmus maximus).</title>
        <authorList>
            <person name="Xu H."/>
            <person name="Xu X.-W."/>
            <person name="Shao C."/>
            <person name="Chen S."/>
        </authorList>
    </citation>
    <scope>NUCLEOTIDE SEQUENCE [LARGE SCALE GENOMIC DNA]</scope>
    <source>
        <strain evidence="2">Ysfricsl-2016a</strain>
        <tissue evidence="2">Blood</tissue>
    </source>
</reference>
<organism evidence="2 3">
    <name type="scientific">Scophthalmus maximus</name>
    <name type="common">Turbot</name>
    <name type="synonym">Psetta maxima</name>
    <dbReference type="NCBI Taxonomy" id="52904"/>
    <lineage>
        <taxon>Eukaryota</taxon>
        <taxon>Metazoa</taxon>
        <taxon>Chordata</taxon>
        <taxon>Craniata</taxon>
        <taxon>Vertebrata</taxon>
        <taxon>Euteleostomi</taxon>
        <taxon>Actinopterygii</taxon>
        <taxon>Neopterygii</taxon>
        <taxon>Teleostei</taxon>
        <taxon>Neoteleostei</taxon>
        <taxon>Acanthomorphata</taxon>
        <taxon>Carangaria</taxon>
        <taxon>Pleuronectiformes</taxon>
        <taxon>Pleuronectoidei</taxon>
        <taxon>Scophthalmidae</taxon>
        <taxon>Scophthalmus</taxon>
    </lineage>
</organism>
<dbReference type="AlphaFoldDB" id="A0A6A4TJ31"/>
<comment type="caution">
    <text evidence="2">The sequence shown here is derived from an EMBL/GenBank/DDBJ whole genome shotgun (WGS) entry which is preliminary data.</text>
</comment>
<feature type="region of interest" description="Disordered" evidence="1">
    <location>
        <begin position="23"/>
        <end position="53"/>
    </location>
</feature>
<name>A0A6A4TJ31_SCOMX</name>
<accession>A0A6A4TJ31</accession>
<evidence type="ECO:0000313" key="3">
    <source>
        <dbReference type="Proteomes" id="UP000438429"/>
    </source>
</evidence>
<protein>
    <submittedName>
        <fullName evidence="2">Uncharacterized protein</fullName>
    </submittedName>
</protein>
<gene>
    <name evidence="2" type="ORF">F2P81_005594</name>
</gene>
<dbReference type="Proteomes" id="UP000438429">
    <property type="component" value="Unassembled WGS sequence"/>
</dbReference>
<proteinExistence type="predicted"/>
<dbReference type="EMBL" id="VEVO01000005">
    <property type="protein sequence ID" value="KAF0042062.1"/>
    <property type="molecule type" value="Genomic_DNA"/>
</dbReference>
<evidence type="ECO:0000313" key="2">
    <source>
        <dbReference type="EMBL" id="KAF0042062.1"/>
    </source>
</evidence>